<dbReference type="SUPFAM" id="SSF52058">
    <property type="entry name" value="L domain-like"/>
    <property type="match status" value="1"/>
</dbReference>
<organism evidence="1 2">
    <name type="scientific">Solanum bulbocastanum</name>
    <name type="common">Wild potato</name>
    <dbReference type="NCBI Taxonomy" id="147425"/>
    <lineage>
        <taxon>Eukaryota</taxon>
        <taxon>Viridiplantae</taxon>
        <taxon>Streptophyta</taxon>
        <taxon>Embryophyta</taxon>
        <taxon>Tracheophyta</taxon>
        <taxon>Spermatophyta</taxon>
        <taxon>Magnoliopsida</taxon>
        <taxon>eudicotyledons</taxon>
        <taxon>Gunneridae</taxon>
        <taxon>Pentapetalae</taxon>
        <taxon>asterids</taxon>
        <taxon>lamiids</taxon>
        <taxon>Solanales</taxon>
        <taxon>Solanaceae</taxon>
        <taxon>Solanoideae</taxon>
        <taxon>Solaneae</taxon>
        <taxon>Solanum</taxon>
    </lineage>
</organism>
<proteinExistence type="predicted"/>
<accession>A0AAN8TH06</accession>
<dbReference type="PANTHER" id="PTHR11017">
    <property type="entry name" value="LEUCINE-RICH REPEAT-CONTAINING PROTEIN"/>
    <property type="match status" value="1"/>
</dbReference>
<dbReference type="GO" id="GO:0006952">
    <property type="term" value="P:defense response"/>
    <property type="evidence" value="ECO:0007669"/>
    <property type="project" value="InterPro"/>
</dbReference>
<dbReference type="InterPro" id="IPR032675">
    <property type="entry name" value="LRR_dom_sf"/>
</dbReference>
<dbReference type="AlphaFoldDB" id="A0AAN8TH06"/>
<name>A0AAN8TH06_SOLBU</name>
<protein>
    <submittedName>
        <fullName evidence="1">Uncharacterized protein</fullName>
    </submittedName>
</protein>
<comment type="caution">
    <text evidence="1">The sequence shown here is derived from an EMBL/GenBank/DDBJ whole genome shotgun (WGS) entry which is preliminary data.</text>
</comment>
<dbReference type="PANTHER" id="PTHR11017:SF484">
    <property type="entry name" value="TMV RESISTANCE PROTEIN N-LIKE"/>
    <property type="match status" value="1"/>
</dbReference>
<sequence>MGWHIVHRETSYNPRICSRLWKREDICPVLEQNLGTDKIEDMLLHLTNEEEVNFGGKAFMQMTSLRFLKFRNAYVCQGPEFLPDELRWLDWHGYPSKSLPNSFKGDQLVSLKLKKSGIIQLWKTSKDLGKLKYMKLSHSQKLIRMPDFSVTPNLERLVLEECTSLVEINFSIGDLGKLVLLNLKNCKNIKTIPKRIRLEKLEILVLSGCSS</sequence>
<dbReference type="Proteomes" id="UP001371456">
    <property type="component" value="Unassembled WGS sequence"/>
</dbReference>
<keyword evidence="2" id="KW-1185">Reference proteome</keyword>
<gene>
    <name evidence="1" type="ORF">RDI58_018676</name>
</gene>
<reference evidence="1 2" key="1">
    <citation type="submission" date="2024-02" db="EMBL/GenBank/DDBJ databases">
        <title>de novo genome assembly of Solanum bulbocastanum strain 11H21.</title>
        <authorList>
            <person name="Hosaka A.J."/>
        </authorList>
    </citation>
    <scope>NUCLEOTIDE SEQUENCE [LARGE SCALE GENOMIC DNA]</scope>
    <source>
        <tissue evidence="1">Young leaves</tissue>
    </source>
</reference>
<dbReference type="InterPro" id="IPR044974">
    <property type="entry name" value="Disease_R_plants"/>
</dbReference>
<evidence type="ECO:0000313" key="2">
    <source>
        <dbReference type="Proteomes" id="UP001371456"/>
    </source>
</evidence>
<dbReference type="Gene3D" id="3.80.10.10">
    <property type="entry name" value="Ribonuclease Inhibitor"/>
    <property type="match status" value="1"/>
</dbReference>
<dbReference type="GO" id="GO:0005524">
    <property type="term" value="F:ATP binding"/>
    <property type="evidence" value="ECO:0007669"/>
    <property type="project" value="UniProtKB-KW"/>
</dbReference>
<dbReference type="EMBL" id="JBANQN010000007">
    <property type="protein sequence ID" value="KAK6785221.1"/>
    <property type="molecule type" value="Genomic_DNA"/>
</dbReference>
<evidence type="ECO:0000313" key="1">
    <source>
        <dbReference type="EMBL" id="KAK6785221.1"/>
    </source>
</evidence>